<gene>
    <name evidence="1" type="ORF">A5648_12375</name>
</gene>
<name>A0A1A3TL57_MYCSD</name>
<comment type="caution">
    <text evidence="1">The sequence shown here is derived from an EMBL/GenBank/DDBJ whole genome shotgun (WGS) entry which is preliminary data.</text>
</comment>
<accession>A0A1A3TL57</accession>
<dbReference type="AlphaFoldDB" id="A0A1A3TL57"/>
<protein>
    <submittedName>
        <fullName evidence="1">Uncharacterized protein</fullName>
    </submittedName>
</protein>
<proteinExistence type="predicted"/>
<organism evidence="1 2">
    <name type="scientific">Mycolicibacter sinensis (strain JDM601)</name>
    <name type="common">Mycobacterium sinense</name>
    <dbReference type="NCBI Taxonomy" id="875328"/>
    <lineage>
        <taxon>Bacteria</taxon>
        <taxon>Bacillati</taxon>
        <taxon>Actinomycetota</taxon>
        <taxon>Actinomycetes</taxon>
        <taxon>Mycobacteriales</taxon>
        <taxon>Mycobacteriaceae</taxon>
        <taxon>Mycolicibacter</taxon>
    </lineage>
</organism>
<reference evidence="2" key="1">
    <citation type="submission" date="2016-06" db="EMBL/GenBank/DDBJ databases">
        <authorList>
            <person name="Sutton G."/>
            <person name="Brinkac L."/>
            <person name="Sanka R."/>
            <person name="Adams M."/>
            <person name="Lau E."/>
            <person name="Garcia-Basteiro A."/>
            <person name="Lopez-Varela E."/>
            <person name="Palencia S."/>
        </authorList>
    </citation>
    <scope>NUCLEOTIDE SEQUENCE [LARGE SCALE GENOMIC DNA]</scope>
    <source>
        <strain evidence="2">1274684.2</strain>
    </source>
</reference>
<sequence>MKEDLMSISLNSRRRVAAGAIGVGMFAGALLAGAAGSAQAAPEGFSASPPATVQMADAPAVLGGQLQSVGPTMLAGDWHAGPMPQWWGHHWWHHHHFWHHWWWWW</sequence>
<dbReference type="EMBL" id="LZMF01000141">
    <property type="protein sequence ID" value="OBK83413.1"/>
    <property type="molecule type" value="Genomic_DNA"/>
</dbReference>
<dbReference type="Proteomes" id="UP000093759">
    <property type="component" value="Unassembled WGS sequence"/>
</dbReference>
<evidence type="ECO:0000313" key="2">
    <source>
        <dbReference type="Proteomes" id="UP000093759"/>
    </source>
</evidence>
<evidence type="ECO:0000313" key="1">
    <source>
        <dbReference type="EMBL" id="OBK83413.1"/>
    </source>
</evidence>